<name>A0A4R3JE49_9PROT</name>
<dbReference type="SUPFAM" id="SSF51905">
    <property type="entry name" value="FAD/NAD(P)-binding domain"/>
    <property type="match status" value="2"/>
</dbReference>
<reference evidence="6 7" key="1">
    <citation type="submission" date="2019-03" db="EMBL/GenBank/DDBJ databases">
        <title>Genomic Encyclopedia of Type Strains, Phase IV (KMG-IV): sequencing the most valuable type-strain genomes for metagenomic binning, comparative biology and taxonomic classification.</title>
        <authorList>
            <person name="Goeker M."/>
        </authorList>
    </citation>
    <scope>NUCLEOTIDE SEQUENCE [LARGE SCALE GENOMIC DNA]</scope>
    <source>
        <strain evidence="6 7">DSM 101688</strain>
    </source>
</reference>
<dbReference type="PRINTS" id="PR00411">
    <property type="entry name" value="PNDRDTASEI"/>
</dbReference>
<keyword evidence="3" id="KW-0285">Flavoprotein</keyword>
<dbReference type="PANTHER" id="PTHR43429:SF3">
    <property type="entry name" value="NITRITE REDUCTASE [NAD(P)H]"/>
    <property type="match status" value="1"/>
</dbReference>
<dbReference type="PANTHER" id="PTHR43429">
    <property type="entry name" value="PYRIDINE NUCLEOTIDE-DISULFIDE OXIDOREDUCTASE DOMAIN-CONTAINING"/>
    <property type="match status" value="1"/>
</dbReference>
<dbReference type="InterPro" id="IPR036188">
    <property type="entry name" value="FAD/NAD-bd_sf"/>
</dbReference>
<dbReference type="OrthoDB" id="7809559at2"/>
<dbReference type="Gene3D" id="3.50.50.60">
    <property type="entry name" value="FAD/NAD(P)-binding domain"/>
    <property type="match status" value="2"/>
</dbReference>
<evidence type="ECO:0000313" key="6">
    <source>
        <dbReference type="EMBL" id="TCS63483.1"/>
    </source>
</evidence>
<evidence type="ECO:0000313" key="7">
    <source>
        <dbReference type="Proteomes" id="UP000295304"/>
    </source>
</evidence>
<organism evidence="6 7">
    <name type="scientific">Varunaivibrio sulfuroxidans</name>
    <dbReference type="NCBI Taxonomy" id="1773489"/>
    <lineage>
        <taxon>Bacteria</taxon>
        <taxon>Pseudomonadati</taxon>
        <taxon>Pseudomonadota</taxon>
        <taxon>Alphaproteobacteria</taxon>
        <taxon>Rhodospirillales</taxon>
        <taxon>Magnetovibrionaceae</taxon>
        <taxon>Varunaivibrio</taxon>
    </lineage>
</organism>
<dbReference type="InterPro" id="IPR023753">
    <property type="entry name" value="FAD/NAD-binding_dom"/>
</dbReference>
<dbReference type="GO" id="GO:0016491">
    <property type="term" value="F:oxidoreductase activity"/>
    <property type="evidence" value="ECO:0007669"/>
    <property type="project" value="InterPro"/>
</dbReference>
<accession>A0A4R3JE49</accession>
<evidence type="ECO:0000259" key="5">
    <source>
        <dbReference type="Pfam" id="PF07992"/>
    </source>
</evidence>
<comment type="cofactor">
    <cofactor evidence="1">
        <name>FAD</name>
        <dbReference type="ChEBI" id="CHEBI:57692"/>
    </cofactor>
</comment>
<keyword evidence="7" id="KW-1185">Reference proteome</keyword>
<evidence type="ECO:0000256" key="3">
    <source>
        <dbReference type="ARBA" id="ARBA00022630"/>
    </source>
</evidence>
<evidence type="ECO:0000256" key="2">
    <source>
        <dbReference type="ARBA" id="ARBA00006442"/>
    </source>
</evidence>
<keyword evidence="4" id="KW-0274">FAD</keyword>
<sequence>MNYVIVGAGPAGVIAAETLRKHDPEGNIVLIGDEGGVPYSRMAIPYFLIGKIPQSGMHLRPDDDHYRRLGIRVVSGRVAALDMEASRVTLEGGENLPFDRLLLATGSRAANPPIAGLDLPGVEHCWTAGDADAIARRAHKGARVVLIGAGFIGCIILEALALRGVDLTVIEAADRMVPLMTTETAGGLIKTWCERRGVAVLTRTQVGEITRDGAGLSVHLDKGAPISADLVVVATGVRANMDFLAGSAVATDVGIIVNDHLQTNISGIYAAGDVAQGPDFSGGDRVHPIQPTAVEHGRIAALNMVGKDVRYQGSLMMNVLDTLGLVSVSSGNWKGGPGLDVGERIDEEDFRYIRLVFDDDVLVGALSLGRTDRVGVLRGLIQTKTPLGPWKERLIADPTRIDAAYVARSHV</sequence>
<dbReference type="Proteomes" id="UP000295304">
    <property type="component" value="Unassembled WGS sequence"/>
</dbReference>
<dbReference type="RefSeq" id="WP_132938459.1">
    <property type="nucleotide sequence ID" value="NZ_CP119676.1"/>
</dbReference>
<comment type="caution">
    <text evidence="6">The sequence shown here is derived from an EMBL/GenBank/DDBJ whole genome shotgun (WGS) entry which is preliminary data.</text>
</comment>
<dbReference type="AlphaFoldDB" id="A0A4R3JE49"/>
<evidence type="ECO:0000256" key="4">
    <source>
        <dbReference type="ARBA" id="ARBA00022827"/>
    </source>
</evidence>
<gene>
    <name evidence="6" type="ORF">EDD55_103104</name>
</gene>
<dbReference type="PRINTS" id="PR00368">
    <property type="entry name" value="FADPNR"/>
</dbReference>
<proteinExistence type="inferred from homology"/>
<protein>
    <submittedName>
        <fullName evidence="6">Pyridine nucleotide-disulfide oxidoreductase</fullName>
    </submittedName>
</protein>
<dbReference type="InterPro" id="IPR050260">
    <property type="entry name" value="FAD-bd_OxRdtase"/>
</dbReference>
<dbReference type="EMBL" id="SLZW01000003">
    <property type="protein sequence ID" value="TCS63483.1"/>
    <property type="molecule type" value="Genomic_DNA"/>
</dbReference>
<dbReference type="Pfam" id="PF07992">
    <property type="entry name" value="Pyr_redox_2"/>
    <property type="match status" value="1"/>
</dbReference>
<evidence type="ECO:0000256" key="1">
    <source>
        <dbReference type="ARBA" id="ARBA00001974"/>
    </source>
</evidence>
<comment type="similarity">
    <text evidence="2">Belongs to the FAD-dependent oxidoreductase family.</text>
</comment>
<feature type="domain" description="FAD/NAD(P)-binding" evidence="5">
    <location>
        <begin position="2"/>
        <end position="278"/>
    </location>
</feature>
<dbReference type="Gene3D" id="3.30.390.30">
    <property type="match status" value="1"/>
</dbReference>
<dbReference type="InterPro" id="IPR016156">
    <property type="entry name" value="FAD/NAD-linked_Rdtase_dimer_sf"/>
</dbReference>